<dbReference type="PROSITE" id="PS51273">
    <property type="entry name" value="GATASE_TYPE_1"/>
    <property type="match status" value="1"/>
</dbReference>
<keyword evidence="3" id="KW-1185">Reference proteome</keyword>
<evidence type="ECO:0000313" key="2">
    <source>
        <dbReference type="EMBL" id="NYD70000.1"/>
    </source>
</evidence>
<dbReference type="GO" id="GO:0005829">
    <property type="term" value="C:cytosol"/>
    <property type="evidence" value="ECO:0007669"/>
    <property type="project" value="TreeGrafter"/>
</dbReference>
<reference evidence="2 3" key="1">
    <citation type="submission" date="2020-07" db="EMBL/GenBank/DDBJ databases">
        <title>Sequencing the genomes of 1000 actinobacteria strains.</title>
        <authorList>
            <person name="Klenk H.-P."/>
        </authorList>
    </citation>
    <scope>NUCLEOTIDE SEQUENCE [LARGE SCALE GENOMIC DNA]</scope>
    <source>
        <strain evidence="2 3">DSM 26474</strain>
    </source>
</reference>
<dbReference type="EC" id="6.3.5.2" evidence="2"/>
<dbReference type="CDD" id="cd01741">
    <property type="entry name" value="GATase1_1"/>
    <property type="match status" value="1"/>
</dbReference>
<sequence>MTELRATEQMAGPAGARRAVVVQHQASVHLGNFAPVLTRHGYSIELVDASGPAAEFAAGLSRARDAELVIVLGSTDGVYERDRLGYIDPELDFLRARLDAERPVLGVCFGAQAMAAALGSSVHPGPVEVGYRVVEPTAAGAGSPVRHVAGVPVAEWHGDTFDLPDGVTLLASSAEYPNEAFGIGEWMLAVQFHPELTSDMHEQWLTGDEAYVTAAGYSPAALRAERARYSDAMQTASSRLLDDYLTRIAAL</sequence>
<dbReference type="SUPFAM" id="SSF52317">
    <property type="entry name" value="Class I glutamine amidotransferase-like"/>
    <property type="match status" value="1"/>
</dbReference>
<accession>A0A852SMH0</accession>
<name>A0A852SMH0_9MICO</name>
<dbReference type="GO" id="GO:0003922">
    <property type="term" value="F:GMP synthase (glutamine-hydrolyzing) activity"/>
    <property type="evidence" value="ECO:0007669"/>
    <property type="project" value="UniProtKB-EC"/>
</dbReference>
<dbReference type="Pfam" id="PF00117">
    <property type="entry name" value="GATase"/>
    <property type="match status" value="1"/>
</dbReference>
<dbReference type="RefSeq" id="WP_246306437.1">
    <property type="nucleotide sequence ID" value="NZ_BSEW01000001.1"/>
</dbReference>
<organism evidence="2 3">
    <name type="scientific">Herbiconiux flava</name>
    <dbReference type="NCBI Taxonomy" id="881268"/>
    <lineage>
        <taxon>Bacteria</taxon>
        <taxon>Bacillati</taxon>
        <taxon>Actinomycetota</taxon>
        <taxon>Actinomycetes</taxon>
        <taxon>Micrococcales</taxon>
        <taxon>Microbacteriaceae</taxon>
        <taxon>Herbiconiux</taxon>
    </lineage>
</organism>
<proteinExistence type="predicted"/>
<dbReference type="InterPro" id="IPR017926">
    <property type="entry name" value="GATASE"/>
</dbReference>
<evidence type="ECO:0000259" key="1">
    <source>
        <dbReference type="Pfam" id="PF00117"/>
    </source>
</evidence>
<feature type="domain" description="Glutamine amidotransferase" evidence="1">
    <location>
        <begin position="37"/>
        <end position="203"/>
    </location>
</feature>
<dbReference type="AlphaFoldDB" id="A0A852SMH0"/>
<dbReference type="PANTHER" id="PTHR42695:SF5">
    <property type="entry name" value="GLUTAMINE AMIDOTRANSFERASE YLR126C-RELATED"/>
    <property type="match status" value="1"/>
</dbReference>
<dbReference type="Proteomes" id="UP000549913">
    <property type="component" value="Unassembled WGS sequence"/>
</dbReference>
<protein>
    <submittedName>
        <fullName evidence="2">GMP synthase (Glutamine-hydrolyzing)</fullName>
        <ecNumber evidence="2">6.3.5.2</ecNumber>
    </submittedName>
</protein>
<dbReference type="Gene3D" id="3.40.50.880">
    <property type="match status" value="1"/>
</dbReference>
<dbReference type="EMBL" id="JACCBM010000001">
    <property type="protein sequence ID" value="NYD70000.1"/>
    <property type="molecule type" value="Genomic_DNA"/>
</dbReference>
<evidence type="ECO:0000313" key="3">
    <source>
        <dbReference type="Proteomes" id="UP000549913"/>
    </source>
</evidence>
<keyword evidence="2" id="KW-0436">Ligase</keyword>
<dbReference type="PANTHER" id="PTHR42695">
    <property type="entry name" value="GLUTAMINE AMIDOTRANSFERASE YLR126C-RELATED"/>
    <property type="match status" value="1"/>
</dbReference>
<comment type="caution">
    <text evidence="2">The sequence shown here is derived from an EMBL/GenBank/DDBJ whole genome shotgun (WGS) entry which is preliminary data.</text>
</comment>
<dbReference type="InterPro" id="IPR029062">
    <property type="entry name" value="Class_I_gatase-like"/>
</dbReference>
<dbReference type="InterPro" id="IPR044992">
    <property type="entry name" value="ChyE-like"/>
</dbReference>
<gene>
    <name evidence="2" type="ORF">BJ984_001158</name>
</gene>